<dbReference type="UniPathway" id="UPA00077">
    <property type="reaction ID" value="UER00158"/>
</dbReference>
<feature type="binding site" evidence="2">
    <location>
        <begin position="51"/>
        <end position="55"/>
    </location>
    <ligand>
        <name>NADP(+)</name>
        <dbReference type="ChEBI" id="CHEBI:58349"/>
    </ligand>
</feature>
<dbReference type="InterPro" id="IPR023408">
    <property type="entry name" value="MscS_beta-dom_sf"/>
</dbReference>
<accession>A0A0N7AFD7</accession>
<dbReference type="InterPro" id="IPR009159">
    <property type="entry name" value="Dhfr_type_II"/>
</dbReference>
<feature type="binding site" evidence="2">
    <location>
        <position position="87"/>
    </location>
    <ligand>
        <name>substrate</name>
    </ligand>
</feature>
<name>A0A0N7AFD7_9GAMM</name>
<dbReference type="GO" id="GO:0046654">
    <property type="term" value="P:tetrahydrofolate biosynthetic process"/>
    <property type="evidence" value="ECO:0007669"/>
    <property type="project" value="UniProtKB-UniRule"/>
</dbReference>
<dbReference type="GO" id="GO:0009410">
    <property type="term" value="P:response to xenobiotic stimulus"/>
    <property type="evidence" value="ECO:0007669"/>
    <property type="project" value="InterPro"/>
</dbReference>
<feature type="region of interest" description="Disordered" evidence="3">
    <location>
        <begin position="1"/>
        <end position="32"/>
    </location>
</feature>
<dbReference type="EC" id="1.5.1.3" evidence="1"/>
<dbReference type="SUPFAM" id="SSF50090">
    <property type="entry name" value="Electron transport accessory proteins"/>
    <property type="match status" value="1"/>
</dbReference>
<dbReference type="NCBIfam" id="NF000331">
    <property type="entry name" value="trim_DfrB"/>
    <property type="match status" value="1"/>
</dbReference>
<dbReference type="Pfam" id="PF06442">
    <property type="entry name" value="DHFR_2"/>
    <property type="match status" value="1"/>
</dbReference>
<comment type="catalytic activity">
    <reaction evidence="1">
        <text>(6S)-5,6,7,8-tetrahydrofolate + NADP(+) = 7,8-dihydrofolate + NADPH + H(+)</text>
        <dbReference type="Rhea" id="RHEA:15009"/>
        <dbReference type="ChEBI" id="CHEBI:15378"/>
        <dbReference type="ChEBI" id="CHEBI:57451"/>
        <dbReference type="ChEBI" id="CHEBI:57453"/>
        <dbReference type="ChEBI" id="CHEBI:57783"/>
        <dbReference type="ChEBI" id="CHEBI:58349"/>
        <dbReference type="EC" id="1.5.1.3"/>
    </reaction>
</comment>
<comment type="function">
    <text evidence="1">Key enzyme in folate metabolism. Catalyzes an essential reaction for de novo glycine and purine synthesis, and for DNA precursor synthesis.</text>
</comment>
<organism evidence="4">
    <name type="scientific">Stenotrophomonas geniculata</name>
    <dbReference type="NCBI Taxonomy" id="86188"/>
    <lineage>
        <taxon>Bacteria</taxon>
        <taxon>Pseudomonadati</taxon>
        <taxon>Pseudomonadota</taxon>
        <taxon>Gammaproteobacteria</taxon>
        <taxon>Lysobacterales</taxon>
        <taxon>Lysobacteraceae</taxon>
        <taxon>Stenotrophomonas</taxon>
    </lineage>
</organism>
<keyword evidence="1" id="KW-0560">Oxidoreductase</keyword>
<reference evidence="4" key="1">
    <citation type="journal article" date="2015" name="Microb. Drug Resist.">
        <title>Low Prevalence of Carbapenem-Resistant Bacteria in River Water: Resistance Is Mostly Related to Intrinsic Mechanisms.</title>
        <authorList>
            <person name="Tacao M."/>
            <person name="Correia A."/>
            <person name="Henriques I.S."/>
        </authorList>
    </citation>
    <scope>NUCLEOTIDE SEQUENCE</scope>
    <source>
        <strain evidence="4">IR49</strain>
    </source>
</reference>
<dbReference type="GO" id="GO:0004146">
    <property type="term" value="F:dihydrofolate reductase activity"/>
    <property type="evidence" value="ECO:0007669"/>
    <property type="project" value="UniProtKB-UniRule"/>
</dbReference>
<evidence type="ECO:0000313" key="4">
    <source>
        <dbReference type="EMBL" id="AJF40271.1"/>
    </source>
</evidence>
<comment type="pathway">
    <text evidence="1">Cofactor biosynthesis; tetrahydrofolate biosynthesis; 5,6,7,8-tetrahydrofolate from 7,8-dihydrofolate: step 1/1.</text>
</comment>
<dbReference type="EMBL" id="KJ620482">
    <property type="protein sequence ID" value="AJF40271.1"/>
    <property type="molecule type" value="Genomic_DNA"/>
</dbReference>
<dbReference type="AlphaFoldDB" id="A0A0N7AFD7"/>
<sequence>MQRVVGPHRTPRSSQERSEMERSSNEVSNPVAGNFVFPSNATFGIGDRVRKKSGAAWQGQIVGWYCTNLTPEGYAVESEAHPGSVQIYPVAALERIN</sequence>
<dbReference type="PIRSF" id="PIRSF000199">
    <property type="entry name" value="Dhfr_type_II"/>
    <property type="match status" value="1"/>
</dbReference>
<protein>
    <recommendedName>
        <fullName evidence="1">Dihydrofolate reductase</fullName>
        <ecNumber evidence="1">1.5.1.3</ecNumber>
    </recommendedName>
</protein>
<dbReference type="Gene3D" id="2.30.30.60">
    <property type="match status" value="1"/>
</dbReference>
<keyword evidence="1" id="KW-0521">NADP</keyword>
<comment type="subunit">
    <text evidence="1">Homotetramer.</text>
</comment>
<evidence type="ECO:0000256" key="3">
    <source>
        <dbReference type="SAM" id="MobiDB-lite"/>
    </source>
</evidence>
<evidence type="ECO:0000256" key="1">
    <source>
        <dbReference type="PIRNR" id="PIRNR000199"/>
    </source>
</evidence>
<dbReference type="InterPro" id="IPR008990">
    <property type="entry name" value="Elect_transpt_acc-like_dom_sf"/>
</dbReference>
<proteinExistence type="predicted"/>
<feature type="compositionally biased region" description="Basic and acidic residues" evidence="3">
    <location>
        <begin position="14"/>
        <end position="24"/>
    </location>
</feature>
<keyword evidence="1" id="KW-0554">One-carbon metabolism</keyword>
<dbReference type="GO" id="GO:0006730">
    <property type="term" value="P:one-carbon metabolic process"/>
    <property type="evidence" value="ECO:0007669"/>
    <property type="project" value="UniProtKB-KW"/>
</dbReference>
<gene>
    <name evidence="4" type="primary">dfrB1b</name>
</gene>
<evidence type="ECO:0000256" key="2">
    <source>
        <dbReference type="PIRSR" id="PIRSR000199-50"/>
    </source>
</evidence>